<dbReference type="InterPro" id="IPR045027">
    <property type="entry name" value="Homer"/>
</dbReference>
<proteinExistence type="predicted"/>
<evidence type="ECO:0000256" key="1">
    <source>
        <dbReference type="SAM" id="Coils"/>
    </source>
</evidence>
<dbReference type="AlphaFoldDB" id="A0A1D2MWM4"/>
<dbReference type="STRING" id="48709.A0A1D2MWM4"/>
<dbReference type="EMBL" id="LJIJ01000476">
    <property type="protein sequence ID" value="ODM97055.1"/>
    <property type="molecule type" value="Genomic_DNA"/>
</dbReference>
<dbReference type="GO" id="GO:0035256">
    <property type="term" value="F:G protein-coupled glutamate receptor binding"/>
    <property type="evidence" value="ECO:0007669"/>
    <property type="project" value="InterPro"/>
</dbReference>
<comment type="caution">
    <text evidence="2">The sequence shown here is derived from an EMBL/GenBank/DDBJ whole genome shotgun (WGS) entry which is preliminary data.</text>
</comment>
<organism evidence="2 3">
    <name type="scientific">Orchesella cincta</name>
    <name type="common">Springtail</name>
    <name type="synonym">Podura cincta</name>
    <dbReference type="NCBI Taxonomy" id="48709"/>
    <lineage>
        <taxon>Eukaryota</taxon>
        <taxon>Metazoa</taxon>
        <taxon>Ecdysozoa</taxon>
        <taxon>Arthropoda</taxon>
        <taxon>Hexapoda</taxon>
        <taxon>Collembola</taxon>
        <taxon>Entomobryomorpha</taxon>
        <taxon>Entomobryoidea</taxon>
        <taxon>Orchesellidae</taxon>
        <taxon>Orchesellinae</taxon>
        <taxon>Orchesella</taxon>
    </lineage>
</organism>
<gene>
    <name evidence="2" type="ORF">Ocin01_09627</name>
</gene>
<dbReference type="Proteomes" id="UP000094527">
    <property type="component" value="Unassembled WGS sequence"/>
</dbReference>
<feature type="coiled-coil region" evidence="1">
    <location>
        <begin position="150"/>
        <end position="177"/>
    </location>
</feature>
<keyword evidence="1" id="KW-0175">Coiled coil</keyword>
<name>A0A1D2MWM4_ORCCI</name>
<accession>A0A1D2MWM4</accession>
<dbReference type="PANTHER" id="PTHR10918">
    <property type="entry name" value="HOMER"/>
    <property type="match status" value="1"/>
</dbReference>
<keyword evidence="3" id="KW-1185">Reference proteome</keyword>
<evidence type="ECO:0000313" key="2">
    <source>
        <dbReference type="EMBL" id="ODM97055.1"/>
    </source>
</evidence>
<dbReference type="OrthoDB" id="9983798at2759"/>
<feature type="coiled-coil region" evidence="1">
    <location>
        <begin position="20"/>
        <end position="123"/>
    </location>
</feature>
<evidence type="ECO:0000313" key="3">
    <source>
        <dbReference type="Proteomes" id="UP000094527"/>
    </source>
</evidence>
<reference evidence="2 3" key="1">
    <citation type="journal article" date="2016" name="Genome Biol. Evol.">
        <title>Gene Family Evolution Reflects Adaptation to Soil Environmental Stressors in the Genome of the Collembolan Orchesella cincta.</title>
        <authorList>
            <person name="Faddeeva-Vakhrusheva A."/>
            <person name="Derks M.F."/>
            <person name="Anvar S.Y."/>
            <person name="Agamennone V."/>
            <person name="Suring W."/>
            <person name="Smit S."/>
            <person name="van Straalen N.M."/>
            <person name="Roelofs D."/>
        </authorList>
    </citation>
    <scope>NUCLEOTIDE SEQUENCE [LARGE SCALE GENOMIC DNA]</scope>
    <source>
        <tissue evidence="2">Mixed pool</tissue>
    </source>
</reference>
<dbReference type="OMA" id="MNAKKWE"/>
<protein>
    <submittedName>
        <fullName evidence="2">Homer protein 1</fullName>
    </submittedName>
</protein>
<sequence length="184" mass="20951">MCGLLLFVSNNENESSSMNAKKWEVELSTLKSNNSRLTAALQESTANVEEWKRQLQAYKEENQRLKQRALEAEAAKGDSDAAAEIRKELAILREKVEYYTQALKGKEEEIRVLKESTKEFNNNDSVKENDILRATLRQVQDQLEAAMGTQESQKKVLEALNNQLAEKIDELAGIHRELNTVLQN</sequence>